<name>A0A8S0V8D9_OLEEU</name>
<sequence>MSCSPTKAGSNSGRRKLSGDTFGHRGAHAHTNHNQKSVALATIETTCGGGCGSETSQPQSHSPAGHQPSGHQPNSNRAASAGAAATTTARPQVSERNATLGASATRPIMAYGQLPQREAQVPSQATTPRATDAADNLRASVQVLEQANQSDSDECLLIWHDTCDCMTKWAAAERKPDQEPKYTSINSKEMMWLPGCDAWHIMCEYKISGHQLYDSTEGYRCANCKTVHFFKCEFYIYRDEIDTE</sequence>
<feature type="compositionally biased region" description="Low complexity" evidence="1">
    <location>
        <begin position="78"/>
        <end position="89"/>
    </location>
</feature>
<evidence type="ECO:0000313" key="3">
    <source>
        <dbReference type="Proteomes" id="UP000594638"/>
    </source>
</evidence>
<organism evidence="2 3">
    <name type="scientific">Olea europaea subsp. europaea</name>
    <dbReference type="NCBI Taxonomy" id="158383"/>
    <lineage>
        <taxon>Eukaryota</taxon>
        <taxon>Viridiplantae</taxon>
        <taxon>Streptophyta</taxon>
        <taxon>Embryophyta</taxon>
        <taxon>Tracheophyta</taxon>
        <taxon>Spermatophyta</taxon>
        <taxon>Magnoliopsida</taxon>
        <taxon>eudicotyledons</taxon>
        <taxon>Gunneridae</taxon>
        <taxon>Pentapetalae</taxon>
        <taxon>asterids</taxon>
        <taxon>lamiids</taxon>
        <taxon>Lamiales</taxon>
        <taxon>Oleaceae</taxon>
        <taxon>Oleeae</taxon>
        <taxon>Olea</taxon>
    </lineage>
</organism>
<accession>A0A8S0V8D9</accession>
<evidence type="ECO:0000256" key="1">
    <source>
        <dbReference type="SAM" id="MobiDB-lite"/>
    </source>
</evidence>
<dbReference type="AlphaFoldDB" id="A0A8S0V8D9"/>
<feature type="compositionally biased region" description="Polar residues" evidence="1">
    <location>
        <begin position="90"/>
        <end position="102"/>
    </location>
</feature>
<proteinExistence type="predicted"/>
<reference evidence="2 3" key="1">
    <citation type="submission" date="2019-12" db="EMBL/GenBank/DDBJ databases">
        <authorList>
            <person name="Alioto T."/>
            <person name="Alioto T."/>
            <person name="Gomez Garrido J."/>
        </authorList>
    </citation>
    <scope>NUCLEOTIDE SEQUENCE [LARGE SCALE GENOMIC DNA]</scope>
</reference>
<dbReference type="Proteomes" id="UP000594638">
    <property type="component" value="Unassembled WGS sequence"/>
</dbReference>
<keyword evidence="3" id="KW-1185">Reference proteome</keyword>
<dbReference type="EMBL" id="CACTIH010009159">
    <property type="protein sequence ID" value="CAA3026407.1"/>
    <property type="molecule type" value="Genomic_DNA"/>
</dbReference>
<evidence type="ECO:0000313" key="2">
    <source>
        <dbReference type="EMBL" id="CAA3026407.1"/>
    </source>
</evidence>
<gene>
    <name evidence="2" type="ORF">OLEA9_A079695</name>
</gene>
<dbReference type="Gramene" id="OE9A079695T1">
    <property type="protein sequence ID" value="OE9A079695C1"/>
    <property type="gene ID" value="OE9A079695"/>
</dbReference>
<comment type="caution">
    <text evidence="2">The sequence shown here is derived from an EMBL/GenBank/DDBJ whole genome shotgun (WGS) entry which is preliminary data.</text>
</comment>
<feature type="compositionally biased region" description="Polar residues" evidence="1">
    <location>
        <begin position="1"/>
        <end position="12"/>
    </location>
</feature>
<protein>
    <submittedName>
        <fullName evidence="2">Uncharacterized protein</fullName>
    </submittedName>
</protein>
<feature type="region of interest" description="Disordered" evidence="1">
    <location>
        <begin position="1"/>
        <end position="106"/>
    </location>
</feature>